<evidence type="ECO:0000313" key="2">
    <source>
        <dbReference type="Proteomes" id="UP000000557"/>
    </source>
</evidence>
<dbReference type="OrthoDB" id="9799036at2"/>
<dbReference type="eggNOG" id="COG0824">
    <property type="taxonomic scope" value="Bacteria"/>
</dbReference>
<dbReference type="Pfam" id="PF13279">
    <property type="entry name" value="4HBT_2"/>
    <property type="match status" value="1"/>
</dbReference>
<dbReference type="EnsemblBacteria" id="BAC88180">
    <property type="protein sequence ID" value="BAC88180"/>
    <property type="gene ID" value="BAC88180"/>
</dbReference>
<proteinExistence type="predicted"/>
<dbReference type="HOGENOM" id="CLU_101141_4_2_3"/>
<dbReference type="InParanoid" id="Q7NP19"/>
<dbReference type="InterPro" id="IPR029069">
    <property type="entry name" value="HotDog_dom_sf"/>
</dbReference>
<name>Q7NP19_GLOVI</name>
<dbReference type="SUPFAM" id="SSF54637">
    <property type="entry name" value="Thioesterase/thiol ester dehydrase-isomerase"/>
    <property type="match status" value="1"/>
</dbReference>
<dbReference type="FunFam" id="3.10.129.10:FF:000094">
    <property type="entry name" value="4-hydroxybenzoyl-CoA thioesterase"/>
    <property type="match status" value="1"/>
</dbReference>
<evidence type="ECO:0000313" key="1">
    <source>
        <dbReference type="EMBL" id="BAC88180.1"/>
    </source>
</evidence>
<dbReference type="RefSeq" id="WP_011140243.1">
    <property type="nucleotide sequence ID" value="NC_005125.1"/>
</dbReference>
<protein>
    <submittedName>
        <fullName evidence="1">Gll0239 protein</fullName>
    </submittedName>
</protein>
<sequence length="134" mass="15467">MMFEDVAIALPVRPNDLDSFGHVNYATVLEYMEAGRWAWLSHHHKMEQASSVLPVVSRLEIAYHREIRMEQVQVNTHLEPGEESPYYVFFKQTVGVVREGRPITAVEARVRMVFMDAVKRTLTTKQAFLDSKDS</sequence>
<dbReference type="AlphaFoldDB" id="Q7NP19"/>
<reference evidence="1 2" key="2">
    <citation type="journal article" date="2003" name="DNA Res.">
        <title>Complete genome structure of Gloeobacter violaceus PCC 7421, a cyanobacterium that lacks thylakoids (supplement).</title>
        <authorList>
            <person name="Nakamura Y."/>
            <person name="Kaneko T."/>
            <person name="Sato S."/>
            <person name="Mimuro M."/>
            <person name="Miyashita H."/>
            <person name="Tsuchiya T."/>
            <person name="Sasamoto S."/>
            <person name="Watanabe A."/>
            <person name="Kawashima K."/>
            <person name="Kishida Y."/>
            <person name="Kiyokawa C."/>
            <person name="Kohara M."/>
            <person name="Matsumoto M."/>
            <person name="Matsuno A."/>
            <person name="Nakazaki N."/>
            <person name="Shimpo S."/>
            <person name="Takeuchi C."/>
            <person name="Yamada M."/>
            <person name="Tabata S."/>
        </authorList>
    </citation>
    <scope>NUCLEOTIDE SEQUENCE [LARGE SCALE GENOMIC DNA]</scope>
    <source>
        <strain evidence="2">ATCC 29082 / PCC 7421</strain>
    </source>
</reference>
<gene>
    <name evidence="1" type="ordered locus">gll0239</name>
</gene>
<dbReference type="EMBL" id="BA000045">
    <property type="protein sequence ID" value="BAC88180.1"/>
    <property type="molecule type" value="Genomic_DNA"/>
</dbReference>
<dbReference type="KEGG" id="gvi:gll0239"/>
<accession>Q7NP19</accession>
<dbReference type="CDD" id="cd00586">
    <property type="entry name" value="4HBT"/>
    <property type="match status" value="1"/>
</dbReference>
<keyword evidence="2" id="KW-1185">Reference proteome</keyword>
<dbReference type="Gene3D" id="3.10.129.10">
    <property type="entry name" value="Hotdog Thioesterase"/>
    <property type="match status" value="1"/>
</dbReference>
<reference evidence="1 2" key="1">
    <citation type="journal article" date="2003" name="DNA Res.">
        <title>Complete genome structure of Gloeobacter violaceus PCC 7421, a cyanobacterium that lacks thylakoids.</title>
        <authorList>
            <person name="Nakamura Y."/>
            <person name="Kaneko T."/>
            <person name="Sato S."/>
            <person name="Mimuro M."/>
            <person name="Miyashita H."/>
            <person name="Tsuchiya T."/>
            <person name="Sasamoto S."/>
            <person name="Watanabe A."/>
            <person name="Kawashima K."/>
            <person name="Kishida Y."/>
            <person name="Kiyokawa C."/>
            <person name="Kohara M."/>
            <person name="Matsumoto M."/>
            <person name="Matsuno A."/>
            <person name="Nakazaki N."/>
            <person name="Shimpo S."/>
            <person name="Takeuchi C."/>
            <person name="Yamada M."/>
            <person name="Tabata S."/>
        </authorList>
    </citation>
    <scope>NUCLEOTIDE SEQUENCE [LARGE SCALE GENOMIC DNA]</scope>
    <source>
        <strain evidence="2">ATCC 29082 / PCC 7421</strain>
    </source>
</reference>
<dbReference type="Proteomes" id="UP000000557">
    <property type="component" value="Chromosome"/>
</dbReference>
<dbReference type="GO" id="GO:0047617">
    <property type="term" value="F:fatty acyl-CoA hydrolase activity"/>
    <property type="evidence" value="ECO:0000318"/>
    <property type="project" value="GO_Central"/>
</dbReference>
<dbReference type="STRING" id="251221.gene:10757711"/>
<organism evidence="1 2">
    <name type="scientific">Gloeobacter violaceus (strain ATCC 29082 / PCC 7421)</name>
    <dbReference type="NCBI Taxonomy" id="251221"/>
    <lineage>
        <taxon>Bacteria</taxon>
        <taxon>Bacillati</taxon>
        <taxon>Cyanobacteriota</taxon>
        <taxon>Cyanophyceae</taxon>
        <taxon>Gloeobacterales</taxon>
        <taxon>Gloeobacteraceae</taxon>
        <taxon>Gloeobacter</taxon>
    </lineage>
</organism>